<keyword evidence="2" id="KW-1185">Reference proteome</keyword>
<name>A0ABQ0HIA3_9ACTN</name>
<evidence type="ECO:0000313" key="2">
    <source>
        <dbReference type="Proteomes" id="UP000004881"/>
    </source>
</evidence>
<proteinExistence type="predicted"/>
<dbReference type="Proteomes" id="UP000004881">
    <property type="component" value="Unassembled WGS sequence"/>
</dbReference>
<sequence>MSILGIAAITDNHARTRQGRVTRIPIRNTAVPAGGMSLVMRTARRGGMATP</sequence>
<evidence type="ECO:0000313" key="1">
    <source>
        <dbReference type="EMBL" id="GAB45613.1"/>
    </source>
</evidence>
<gene>
    <name evidence="1" type="ORF">GOTRE_127_00140</name>
</gene>
<organism evidence="1 2">
    <name type="scientific">Gordonia terrae NBRC 100016</name>
    <dbReference type="NCBI Taxonomy" id="1089454"/>
    <lineage>
        <taxon>Bacteria</taxon>
        <taxon>Bacillati</taxon>
        <taxon>Actinomycetota</taxon>
        <taxon>Actinomycetes</taxon>
        <taxon>Mycobacteriales</taxon>
        <taxon>Gordoniaceae</taxon>
        <taxon>Gordonia</taxon>
    </lineage>
</organism>
<protein>
    <submittedName>
        <fullName evidence="1">Uncharacterized protein</fullName>
    </submittedName>
</protein>
<reference evidence="1 2" key="1">
    <citation type="submission" date="2012-02" db="EMBL/GenBank/DDBJ databases">
        <title>Whole genome shotgun sequence of Gordonia terrae NBRC 100016.</title>
        <authorList>
            <person name="Takarada H."/>
            <person name="Hosoyama A."/>
            <person name="Tsuchikane K."/>
            <person name="Katsumata H."/>
            <person name="Yamazaki S."/>
            <person name="Fujita N."/>
        </authorList>
    </citation>
    <scope>NUCLEOTIDE SEQUENCE [LARGE SCALE GENOMIC DNA]</scope>
    <source>
        <strain evidence="1 2">NBRC 100016</strain>
    </source>
</reference>
<accession>A0ABQ0HIA3</accession>
<dbReference type="EMBL" id="BAFD01000093">
    <property type="protein sequence ID" value="GAB45613.1"/>
    <property type="molecule type" value="Genomic_DNA"/>
</dbReference>
<comment type="caution">
    <text evidence="1">The sequence shown here is derived from an EMBL/GenBank/DDBJ whole genome shotgun (WGS) entry which is preliminary data.</text>
</comment>